<sequence length="87" mass="9946">MKLVLGKLGIGLAAALLMWVSIVLVQLTCFFVIDIIFFILRLALEGSVGLMILLILWWVWLEYVELDPLRLRPIALFEESGVVDFIR</sequence>
<dbReference type="AlphaFoldDB" id="A0AAN6QDY9"/>
<keyword evidence="1" id="KW-1133">Transmembrane helix</keyword>
<evidence type="ECO:0000256" key="1">
    <source>
        <dbReference type="SAM" id="Phobius"/>
    </source>
</evidence>
<proteinExistence type="predicted"/>
<reference evidence="2" key="1">
    <citation type="journal article" date="2023" name="Mol. Phylogenet. Evol.">
        <title>Genome-scale phylogeny and comparative genomics of the fungal order Sordariales.</title>
        <authorList>
            <person name="Hensen N."/>
            <person name="Bonometti L."/>
            <person name="Westerberg I."/>
            <person name="Brannstrom I.O."/>
            <person name="Guillou S."/>
            <person name="Cros-Aarteil S."/>
            <person name="Calhoun S."/>
            <person name="Haridas S."/>
            <person name="Kuo A."/>
            <person name="Mondo S."/>
            <person name="Pangilinan J."/>
            <person name="Riley R."/>
            <person name="LaButti K."/>
            <person name="Andreopoulos B."/>
            <person name="Lipzen A."/>
            <person name="Chen C."/>
            <person name="Yan M."/>
            <person name="Daum C."/>
            <person name="Ng V."/>
            <person name="Clum A."/>
            <person name="Steindorff A."/>
            <person name="Ohm R.A."/>
            <person name="Martin F."/>
            <person name="Silar P."/>
            <person name="Natvig D.O."/>
            <person name="Lalanne C."/>
            <person name="Gautier V."/>
            <person name="Ament-Velasquez S.L."/>
            <person name="Kruys A."/>
            <person name="Hutchinson M.I."/>
            <person name="Powell A.J."/>
            <person name="Barry K."/>
            <person name="Miller A.N."/>
            <person name="Grigoriev I.V."/>
            <person name="Debuchy R."/>
            <person name="Gladieux P."/>
            <person name="Hiltunen Thoren M."/>
            <person name="Johannesson H."/>
        </authorList>
    </citation>
    <scope>NUCLEOTIDE SEQUENCE</scope>
    <source>
        <strain evidence="2">CBS 508.74</strain>
    </source>
</reference>
<accession>A0AAN6QDY9</accession>
<keyword evidence="1" id="KW-0472">Membrane</keyword>
<gene>
    <name evidence="2" type="ORF">N656DRAFT_784814</name>
</gene>
<name>A0AAN6QDY9_9PEZI</name>
<dbReference type="EMBL" id="MU853368">
    <property type="protein sequence ID" value="KAK4107841.1"/>
    <property type="molecule type" value="Genomic_DNA"/>
</dbReference>
<keyword evidence="3" id="KW-1185">Reference proteome</keyword>
<dbReference type="GeneID" id="89940374"/>
<organism evidence="2 3">
    <name type="scientific">Canariomyces notabilis</name>
    <dbReference type="NCBI Taxonomy" id="2074819"/>
    <lineage>
        <taxon>Eukaryota</taxon>
        <taxon>Fungi</taxon>
        <taxon>Dikarya</taxon>
        <taxon>Ascomycota</taxon>
        <taxon>Pezizomycotina</taxon>
        <taxon>Sordariomycetes</taxon>
        <taxon>Sordariomycetidae</taxon>
        <taxon>Sordariales</taxon>
        <taxon>Chaetomiaceae</taxon>
        <taxon>Canariomyces</taxon>
    </lineage>
</organism>
<feature type="transmembrane region" description="Helical" evidence="1">
    <location>
        <begin position="46"/>
        <end position="64"/>
    </location>
</feature>
<evidence type="ECO:0000313" key="2">
    <source>
        <dbReference type="EMBL" id="KAK4107841.1"/>
    </source>
</evidence>
<dbReference type="Proteomes" id="UP001302812">
    <property type="component" value="Unassembled WGS sequence"/>
</dbReference>
<protein>
    <submittedName>
        <fullName evidence="2">Uncharacterized protein</fullName>
    </submittedName>
</protein>
<keyword evidence="1" id="KW-0812">Transmembrane</keyword>
<feature type="transmembrane region" description="Helical" evidence="1">
    <location>
        <begin position="12"/>
        <end position="40"/>
    </location>
</feature>
<comment type="caution">
    <text evidence="2">The sequence shown here is derived from an EMBL/GenBank/DDBJ whole genome shotgun (WGS) entry which is preliminary data.</text>
</comment>
<reference evidence="2" key="2">
    <citation type="submission" date="2023-05" db="EMBL/GenBank/DDBJ databases">
        <authorList>
            <consortium name="Lawrence Berkeley National Laboratory"/>
            <person name="Steindorff A."/>
            <person name="Hensen N."/>
            <person name="Bonometti L."/>
            <person name="Westerberg I."/>
            <person name="Brannstrom I.O."/>
            <person name="Guillou S."/>
            <person name="Cros-Aarteil S."/>
            <person name="Calhoun S."/>
            <person name="Haridas S."/>
            <person name="Kuo A."/>
            <person name="Mondo S."/>
            <person name="Pangilinan J."/>
            <person name="Riley R."/>
            <person name="Labutti K."/>
            <person name="Andreopoulos B."/>
            <person name="Lipzen A."/>
            <person name="Chen C."/>
            <person name="Yanf M."/>
            <person name="Daum C."/>
            <person name="Ng V."/>
            <person name="Clum A."/>
            <person name="Ohm R."/>
            <person name="Martin F."/>
            <person name="Silar P."/>
            <person name="Natvig D."/>
            <person name="Lalanne C."/>
            <person name="Gautier V."/>
            <person name="Ament-Velasquez S.L."/>
            <person name="Kruys A."/>
            <person name="Hutchinson M.I."/>
            <person name="Powell A.J."/>
            <person name="Barry K."/>
            <person name="Miller A.N."/>
            <person name="Grigoriev I.V."/>
            <person name="Debuchy R."/>
            <person name="Gladieux P."/>
            <person name="Thoren M.H."/>
            <person name="Johannesson H."/>
        </authorList>
    </citation>
    <scope>NUCLEOTIDE SEQUENCE</scope>
    <source>
        <strain evidence="2">CBS 508.74</strain>
    </source>
</reference>
<evidence type="ECO:0000313" key="3">
    <source>
        <dbReference type="Proteomes" id="UP001302812"/>
    </source>
</evidence>
<dbReference type="RefSeq" id="XP_064665411.1">
    <property type="nucleotide sequence ID" value="XM_064816249.1"/>
</dbReference>